<dbReference type="AlphaFoldDB" id="A0A0N5BQH7"/>
<dbReference type="Pfam" id="PF24100">
    <property type="entry name" value="DUF7381"/>
    <property type="match status" value="1"/>
</dbReference>
<dbReference type="SUPFAM" id="SSF55797">
    <property type="entry name" value="PR-1-like"/>
    <property type="match status" value="1"/>
</dbReference>
<reference evidence="3" key="1">
    <citation type="submission" date="2017-02" db="UniProtKB">
        <authorList>
            <consortium name="WormBaseParasite"/>
        </authorList>
    </citation>
    <scope>IDENTIFICATION</scope>
</reference>
<sequence>MAYDFAVTYSMLKMGEKEFYSYCSNIYQTKDQMMKEIVKDHPFVSLSKIVLLNIGTYHNSENFQRVVQHIYENPFPEFVNRSLSPVVIKVFCYHGITYYNCLYRVFEDYEKAKIYARLMDIKVKFDFKNNYHPKAPKELDVKKKVGYFRFSDRVWRNVWKDCYYYKCFAENGFAQFKLRLLNEMNYYRMKHNAKPVKVKKIATQLAEAYLERILTTDGRFTDKKLLQNYEASPYYFAPLFFKKWYDESKHYNYKTKVAITGTEHFTAMVWKAVKYVGIAVREVNNIVHMFVVFEPLPNDVKLFSPNVQKRKYKFLG</sequence>
<dbReference type="InterPro" id="IPR035940">
    <property type="entry name" value="CAP_sf"/>
</dbReference>
<accession>A0A0N5BQH7</accession>
<keyword evidence="2" id="KW-1185">Reference proteome</keyword>
<evidence type="ECO:0000259" key="1">
    <source>
        <dbReference type="SMART" id="SM00198"/>
    </source>
</evidence>
<dbReference type="Pfam" id="PF00188">
    <property type="entry name" value="CAP"/>
    <property type="match status" value="1"/>
</dbReference>
<dbReference type="InterPro" id="IPR001283">
    <property type="entry name" value="CRISP-related"/>
</dbReference>
<feature type="domain" description="SCP" evidence="1">
    <location>
        <begin position="175"/>
        <end position="301"/>
    </location>
</feature>
<organism evidence="2 3">
    <name type="scientific">Strongyloides papillosus</name>
    <name type="common">Intestinal threadworm</name>
    <dbReference type="NCBI Taxonomy" id="174720"/>
    <lineage>
        <taxon>Eukaryota</taxon>
        <taxon>Metazoa</taxon>
        <taxon>Ecdysozoa</taxon>
        <taxon>Nematoda</taxon>
        <taxon>Chromadorea</taxon>
        <taxon>Rhabditida</taxon>
        <taxon>Tylenchina</taxon>
        <taxon>Panagrolaimomorpha</taxon>
        <taxon>Strongyloidoidea</taxon>
        <taxon>Strongyloididae</taxon>
        <taxon>Strongyloides</taxon>
    </lineage>
</organism>
<dbReference type="InterPro" id="IPR055805">
    <property type="entry name" value="DUF7381"/>
</dbReference>
<dbReference type="PANTHER" id="PTHR10334">
    <property type="entry name" value="CYSTEINE-RICH SECRETORY PROTEIN-RELATED"/>
    <property type="match status" value="1"/>
</dbReference>
<evidence type="ECO:0000313" key="2">
    <source>
        <dbReference type="Proteomes" id="UP000046392"/>
    </source>
</evidence>
<dbReference type="SMART" id="SM00198">
    <property type="entry name" value="SCP"/>
    <property type="match status" value="1"/>
</dbReference>
<dbReference type="WBParaSite" id="SPAL_0000814300.1">
    <property type="protein sequence ID" value="SPAL_0000814300.1"/>
    <property type="gene ID" value="SPAL_0000814300"/>
</dbReference>
<name>A0A0N5BQH7_STREA</name>
<dbReference type="Gene3D" id="3.40.33.10">
    <property type="entry name" value="CAP"/>
    <property type="match status" value="1"/>
</dbReference>
<evidence type="ECO:0000313" key="3">
    <source>
        <dbReference type="WBParaSite" id="SPAL_0000814300.1"/>
    </source>
</evidence>
<protein>
    <submittedName>
        <fullName evidence="3">SCP domain-containing protein</fullName>
    </submittedName>
</protein>
<proteinExistence type="predicted"/>
<dbReference type="InterPro" id="IPR014044">
    <property type="entry name" value="CAP_dom"/>
</dbReference>
<dbReference type="Proteomes" id="UP000046392">
    <property type="component" value="Unplaced"/>
</dbReference>